<dbReference type="Proteomes" id="UP000779900">
    <property type="component" value="Unassembled WGS sequence"/>
</dbReference>
<evidence type="ECO:0000313" key="2">
    <source>
        <dbReference type="Proteomes" id="UP000779900"/>
    </source>
</evidence>
<gene>
    <name evidence="1" type="ORF">FJY68_04425</name>
</gene>
<dbReference type="AlphaFoldDB" id="A0A937XCV9"/>
<sequence>MSKAKQLEQLEQECHTRGVKLIYDDLRSEGGLCRLRGSFYLILNRRLASETKTRIIVDALARVPERIPQPEPAVQVSPAETTLVVVDYPEPVYEEPGIGIPVAAGVPNSQS</sequence>
<reference evidence="1" key="1">
    <citation type="submission" date="2019-03" db="EMBL/GenBank/DDBJ databases">
        <title>Lake Tanganyika Metagenome-Assembled Genomes (MAGs).</title>
        <authorList>
            <person name="Tran P."/>
        </authorList>
    </citation>
    <scope>NUCLEOTIDE SEQUENCE</scope>
    <source>
        <strain evidence="1">K_DeepCast_150m_m2_040</strain>
    </source>
</reference>
<name>A0A937XCV9_UNCW3</name>
<organism evidence="1 2">
    <name type="scientific">candidate division WOR-3 bacterium</name>
    <dbReference type="NCBI Taxonomy" id="2052148"/>
    <lineage>
        <taxon>Bacteria</taxon>
        <taxon>Bacteria division WOR-3</taxon>
    </lineage>
</organism>
<proteinExistence type="predicted"/>
<dbReference type="EMBL" id="VGIR01000018">
    <property type="protein sequence ID" value="MBM3331083.1"/>
    <property type="molecule type" value="Genomic_DNA"/>
</dbReference>
<comment type="caution">
    <text evidence="1">The sequence shown here is derived from an EMBL/GenBank/DDBJ whole genome shotgun (WGS) entry which is preliminary data.</text>
</comment>
<evidence type="ECO:0000313" key="1">
    <source>
        <dbReference type="EMBL" id="MBM3331083.1"/>
    </source>
</evidence>
<protein>
    <submittedName>
        <fullName evidence="1">Uncharacterized protein</fullName>
    </submittedName>
</protein>
<accession>A0A937XCV9</accession>